<dbReference type="KEGG" id="mmt:Metme_0058"/>
<feature type="coiled-coil region" evidence="1">
    <location>
        <begin position="479"/>
        <end position="506"/>
    </location>
</feature>
<feature type="compositionally biased region" description="Polar residues" evidence="2">
    <location>
        <begin position="402"/>
        <end position="417"/>
    </location>
</feature>
<dbReference type="HOGENOM" id="CLU_521581_0_0_6"/>
<dbReference type="EMBL" id="CP002738">
    <property type="protein sequence ID" value="AEF98511.1"/>
    <property type="molecule type" value="Genomic_DNA"/>
</dbReference>
<gene>
    <name evidence="3" type="ordered locus">Metme_0058</name>
</gene>
<dbReference type="GO" id="GO:0006313">
    <property type="term" value="P:DNA transposition"/>
    <property type="evidence" value="ECO:0007669"/>
    <property type="project" value="InterPro"/>
</dbReference>
<feature type="region of interest" description="Disordered" evidence="2">
    <location>
        <begin position="402"/>
        <end position="421"/>
    </location>
</feature>
<keyword evidence="1" id="KW-0175">Coiled coil</keyword>
<reference evidence="4" key="3">
    <citation type="submission" date="2011-05" db="EMBL/GenBank/DDBJ databases">
        <title>Complete sequence of Methylomonas methanica MC09.</title>
        <authorList>
            <consortium name="US DOE Joint Genome Institute"/>
            <person name="Lucas S."/>
            <person name="Han J."/>
            <person name="Lapidus A."/>
            <person name="Cheng J.-F."/>
            <person name="Goodwin L."/>
            <person name="Pitluck S."/>
            <person name="Peters L."/>
            <person name="Mikhailova N."/>
            <person name="Teshima H."/>
            <person name="Han C."/>
            <person name="Tapia R."/>
            <person name="Land M."/>
            <person name="Hauser L."/>
            <person name="Kyrpides N."/>
            <person name="Ivanova N."/>
            <person name="Pagani I."/>
            <person name="Stein L."/>
            <person name="Woyke T."/>
        </authorList>
    </citation>
    <scope>NUCLEOTIDE SEQUENCE [LARGE SCALE GENOMIC DNA]</scope>
    <source>
        <strain evidence="4">MC09</strain>
    </source>
</reference>
<dbReference type="GO" id="GO:0004803">
    <property type="term" value="F:transposase activity"/>
    <property type="evidence" value="ECO:0007669"/>
    <property type="project" value="InterPro"/>
</dbReference>
<evidence type="ECO:0000256" key="1">
    <source>
        <dbReference type="SAM" id="Coils"/>
    </source>
</evidence>
<dbReference type="AlphaFoldDB" id="F9ZXT2"/>
<reference key="2">
    <citation type="submission" date="2011-05" db="EMBL/GenBank/DDBJ databases">
        <title>Complete genome sequence of the aerobic marine methanotroph Methylomonas methanica MC09.</title>
        <authorList>
            <person name="Boden R."/>
            <person name="Cunliffe M."/>
            <person name="Scanlan J."/>
            <person name="Moussard H."/>
            <person name="Kits K.D."/>
            <person name="Klotz M."/>
            <person name="Jetten M."/>
            <person name="Vuilleumier S."/>
            <person name="Han J."/>
            <person name="Peters L."/>
            <person name="Mikhailova N."/>
            <person name="Teshima H."/>
            <person name="Tapia R."/>
            <person name="Kyrpides N."/>
            <person name="Ivanova N."/>
            <person name="Pagani I."/>
            <person name="Cheng J.-F."/>
            <person name="Goodwin L."/>
            <person name="Han C."/>
            <person name="Hauser L."/>
            <person name="Land M."/>
            <person name="Lapidus A."/>
            <person name="Lucas S."/>
            <person name="Pitluck S."/>
            <person name="Woyke T."/>
            <person name="Stein L.Y."/>
            <person name="Murrell C."/>
        </authorList>
    </citation>
    <scope>NUCLEOTIDE SEQUENCE</scope>
    <source>
        <strain>MC09</strain>
    </source>
</reference>
<dbReference type="Proteomes" id="UP000008888">
    <property type="component" value="Chromosome"/>
</dbReference>
<evidence type="ECO:0000256" key="2">
    <source>
        <dbReference type="SAM" id="MobiDB-lite"/>
    </source>
</evidence>
<evidence type="ECO:0000313" key="4">
    <source>
        <dbReference type="Proteomes" id="UP000008888"/>
    </source>
</evidence>
<evidence type="ECO:0000313" key="3">
    <source>
        <dbReference type="EMBL" id="AEF98511.1"/>
    </source>
</evidence>
<proteinExistence type="predicted"/>
<dbReference type="GO" id="GO:0003677">
    <property type="term" value="F:DNA binding"/>
    <property type="evidence" value="ECO:0007669"/>
    <property type="project" value="InterPro"/>
</dbReference>
<reference evidence="3 4" key="1">
    <citation type="journal article" date="2011" name="J. Bacteriol.">
        <title>Complete Genome Sequence of the Aerobic Marine Methanotroph Methylomonas methanica MC09.</title>
        <authorList>
            <person name="Boden R."/>
            <person name="Cunliffe M."/>
            <person name="Scanlan J."/>
            <person name="Moussard H."/>
            <person name="Kits K.D."/>
            <person name="Klotz M.G."/>
            <person name="Jetten M.S."/>
            <person name="Vuilleumier S."/>
            <person name="Han J."/>
            <person name="Peters L."/>
            <person name="Mikhailova N."/>
            <person name="Teshima H."/>
            <person name="Tapia R."/>
            <person name="Kyrpides N."/>
            <person name="Ivanova N."/>
            <person name="Pagani I."/>
            <person name="Cheng J.F."/>
            <person name="Goodwin L."/>
            <person name="Han C."/>
            <person name="Hauser L."/>
            <person name="Land M.L."/>
            <person name="Lapidus A."/>
            <person name="Lucas S."/>
            <person name="Pitluck S."/>
            <person name="Woyke T."/>
            <person name="Stein L."/>
            <person name="Murrell J.C."/>
        </authorList>
    </citation>
    <scope>NUCLEOTIDE SEQUENCE [LARGE SCALE GENOMIC DNA]</scope>
    <source>
        <strain evidence="3 4">MC09</strain>
    </source>
</reference>
<dbReference type="STRING" id="857087.Metme_0058"/>
<accession>F9ZXT2</accession>
<keyword evidence="4" id="KW-1185">Reference proteome</keyword>
<sequence>MVAAAAGGALHPLEQTLHTLLAQGKVPSVNDLGGLKAIAQSVSSVATSPIAAEILATILRSLSEAEDDDSLVWREPIVTLVQGAIVDTVLIEMIDATDGCEHLPQSVIEDVFTAFLQKATNTSGAISAYARAIALEGAFRLALTNRRRQFRLLDMLLSITVADEPQYLQYAAKILGIAHSHWRENEIVNVLKGLVDCDEVAYEATFELGMAGLTSALDEPKRDVAASFFNEALLWFKKAKALRETAPEALLYSESLTLLTEFEAGRTKPELAERSKSIHKAAFELLAWHTDSSLPAWLGTRHIQAACWNSLASTLVSLMESLEEVCWWEPAVVIESPPRQNSCRLKFIESIKFEIKMITPKKQYSDEFREQALAKVYKRGKRTIQDIADESNLSIHTLKNWMKSSTPTDTSSPNVSKRPQDWRPEERLLALHESHGISGEALNAWCRQRGLFAHQLAQWKSDFCAVTSARSGGNDSQTLRTLKAENQRLERELNRKDKALAEAAALLILQKKVRALLAGEVE</sequence>
<dbReference type="eggNOG" id="COG2963">
    <property type="taxonomic scope" value="Bacteria"/>
</dbReference>
<dbReference type="InterPro" id="IPR009057">
    <property type="entry name" value="Homeodomain-like_sf"/>
</dbReference>
<name>F9ZXT2_METMM</name>
<organism evidence="3 4">
    <name type="scientific">Methylomonas methanica (strain DSM 25384 / MC09)</name>
    <dbReference type="NCBI Taxonomy" id="857087"/>
    <lineage>
        <taxon>Bacteria</taxon>
        <taxon>Pseudomonadati</taxon>
        <taxon>Pseudomonadota</taxon>
        <taxon>Gammaproteobacteria</taxon>
        <taxon>Methylococcales</taxon>
        <taxon>Methylococcaceae</taxon>
        <taxon>Methylomonas</taxon>
    </lineage>
</organism>
<evidence type="ECO:0008006" key="5">
    <source>
        <dbReference type="Google" id="ProtNLM"/>
    </source>
</evidence>
<protein>
    <recommendedName>
        <fullName evidence="5">Transposase</fullName>
    </recommendedName>
</protein>
<dbReference type="SUPFAM" id="SSF46689">
    <property type="entry name" value="Homeodomain-like"/>
    <property type="match status" value="1"/>
</dbReference>